<protein>
    <submittedName>
        <fullName evidence="2">Dipicolinate synthase subunit DpsA</fullName>
    </submittedName>
</protein>
<dbReference type="Gene3D" id="3.40.50.720">
    <property type="entry name" value="NAD(P)-binding Rossmann-like Domain"/>
    <property type="match status" value="1"/>
</dbReference>
<keyword evidence="3" id="KW-1185">Reference proteome</keyword>
<dbReference type="NCBIfam" id="NF006162">
    <property type="entry name" value="PRK08306.1"/>
    <property type="match status" value="1"/>
</dbReference>
<accession>A0A6P1TPL2</accession>
<name>A0A6P1TPL2_9FIRM</name>
<evidence type="ECO:0000259" key="1">
    <source>
        <dbReference type="Pfam" id="PF16924"/>
    </source>
</evidence>
<dbReference type="Pfam" id="PF16924">
    <property type="entry name" value="DpaA_N"/>
    <property type="match status" value="1"/>
</dbReference>
<sequence>MNPTNYDFAIIGGDMRQIFMANDLIARNYSVIVYGLTDPSLDLSCTTADSLAEAIDSSQIIITPIPVSKDGRNIIAQTAQPDLTITQLCALLSSGQKLYGGCLTKEMKKQCDNLGIYYHDFMEQEEVILFNTIATAEGTIAEAILSSTTNLHGSSCLILGFGRCARTLAEKLKGLCGNIDIAARSHLALAAANAASFGTVALSALEEKIDQYDYIFNTIPSLIVTRELLIKTNPDVVIIDISSAPGGIDFPSAKELSRNAKLCLGLPGKYAPKSSAAFLTNYLLTNLERSDSYVFA</sequence>
<dbReference type="InterPro" id="IPR031629">
    <property type="entry name" value="DpaA_N"/>
</dbReference>
<proteinExistence type="predicted"/>
<dbReference type="Proteomes" id="UP000464314">
    <property type="component" value="Chromosome"/>
</dbReference>
<gene>
    <name evidence="2" type="primary">dpsA</name>
    <name evidence="2" type="ORF">Ana3638_16245</name>
</gene>
<dbReference type="AlphaFoldDB" id="A0A6P1TPL2"/>
<dbReference type="SUPFAM" id="SSF51735">
    <property type="entry name" value="NAD(P)-binding Rossmann-fold domains"/>
    <property type="match status" value="1"/>
</dbReference>
<dbReference type="EMBL" id="CP048000">
    <property type="protein sequence ID" value="QHQ62139.1"/>
    <property type="molecule type" value="Genomic_DNA"/>
</dbReference>
<dbReference type="InterPro" id="IPR036291">
    <property type="entry name" value="NAD(P)-bd_dom_sf"/>
</dbReference>
<dbReference type="KEGG" id="anr:Ana3638_16245"/>
<reference evidence="2 3" key="1">
    <citation type="submission" date="2020-01" db="EMBL/GenBank/DDBJ databases">
        <title>Genome analysis of Anaerocolumna sp. CBA3638.</title>
        <authorList>
            <person name="Kim J."/>
            <person name="Roh S.W."/>
        </authorList>
    </citation>
    <scope>NUCLEOTIDE SEQUENCE [LARGE SCALE GENOMIC DNA]</scope>
    <source>
        <strain evidence="2 3">CBA3638</strain>
    </source>
</reference>
<dbReference type="RefSeq" id="WP_161838964.1">
    <property type="nucleotide sequence ID" value="NZ_CP048000.1"/>
</dbReference>
<evidence type="ECO:0000313" key="2">
    <source>
        <dbReference type="EMBL" id="QHQ62139.1"/>
    </source>
</evidence>
<evidence type="ECO:0000313" key="3">
    <source>
        <dbReference type="Proteomes" id="UP000464314"/>
    </source>
</evidence>
<organism evidence="2 3">
    <name type="scientific">Anaerocolumna sedimenticola</name>
    <dbReference type="NCBI Taxonomy" id="2696063"/>
    <lineage>
        <taxon>Bacteria</taxon>
        <taxon>Bacillati</taxon>
        <taxon>Bacillota</taxon>
        <taxon>Clostridia</taxon>
        <taxon>Lachnospirales</taxon>
        <taxon>Lachnospiraceae</taxon>
        <taxon>Anaerocolumna</taxon>
    </lineage>
</organism>
<feature type="domain" description="Dipicolinate synthase subunit A N-terminal" evidence="1">
    <location>
        <begin position="8"/>
        <end position="122"/>
    </location>
</feature>